<organism evidence="12 13">
    <name type="scientific">Paenibacillus chungangensis</name>
    <dbReference type="NCBI Taxonomy" id="696535"/>
    <lineage>
        <taxon>Bacteria</taxon>
        <taxon>Bacillati</taxon>
        <taxon>Bacillota</taxon>
        <taxon>Bacilli</taxon>
        <taxon>Bacillales</taxon>
        <taxon>Paenibacillaceae</taxon>
        <taxon>Paenibacillus</taxon>
    </lineage>
</organism>
<evidence type="ECO:0000256" key="8">
    <source>
        <dbReference type="SAM" id="Phobius"/>
    </source>
</evidence>
<dbReference type="SMART" id="SM00304">
    <property type="entry name" value="HAMP"/>
    <property type="match status" value="1"/>
</dbReference>
<reference evidence="13" key="1">
    <citation type="journal article" date="2019" name="Int. J. Syst. Evol. Microbiol.">
        <title>The Global Catalogue of Microorganisms (GCM) 10K type strain sequencing project: providing services to taxonomists for standard genome sequencing and annotation.</title>
        <authorList>
            <consortium name="The Broad Institute Genomics Platform"/>
            <consortium name="The Broad Institute Genome Sequencing Center for Infectious Disease"/>
            <person name="Wu L."/>
            <person name="Ma J."/>
        </authorList>
    </citation>
    <scope>NUCLEOTIDE SEQUENCE [LARGE SCALE GENOMIC DNA]</scope>
    <source>
        <strain evidence="13">CCUG 59129</strain>
    </source>
</reference>
<evidence type="ECO:0000256" key="5">
    <source>
        <dbReference type="ARBA" id="ARBA00023136"/>
    </source>
</evidence>
<accession>A0ABW3HLU8</accession>
<comment type="caution">
    <text evidence="12">The sequence shown here is derived from an EMBL/GenBank/DDBJ whole genome shotgun (WGS) entry which is preliminary data.</text>
</comment>
<evidence type="ECO:0000313" key="13">
    <source>
        <dbReference type="Proteomes" id="UP001596989"/>
    </source>
</evidence>
<evidence type="ECO:0000256" key="1">
    <source>
        <dbReference type="ARBA" id="ARBA00004651"/>
    </source>
</evidence>
<dbReference type="Gene3D" id="3.30.450.20">
    <property type="entry name" value="PAS domain"/>
    <property type="match status" value="1"/>
</dbReference>
<dbReference type="Pfam" id="PF17200">
    <property type="entry name" value="sCache_2"/>
    <property type="match status" value="1"/>
</dbReference>
<dbReference type="InterPro" id="IPR004090">
    <property type="entry name" value="Chemotax_Me-accpt_rcpt"/>
</dbReference>
<evidence type="ECO:0000259" key="9">
    <source>
        <dbReference type="SMART" id="SM00283"/>
    </source>
</evidence>
<dbReference type="RefSeq" id="WP_377562232.1">
    <property type="nucleotide sequence ID" value="NZ_JBHTJZ010000005.1"/>
</dbReference>
<keyword evidence="2" id="KW-1003">Cell membrane</keyword>
<evidence type="ECO:0000256" key="4">
    <source>
        <dbReference type="ARBA" id="ARBA00022989"/>
    </source>
</evidence>
<dbReference type="Gene3D" id="1.10.287.950">
    <property type="entry name" value="Methyl-accepting chemotaxis protein"/>
    <property type="match status" value="1"/>
</dbReference>
<dbReference type="SMART" id="SM00283">
    <property type="entry name" value="MA"/>
    <property type="match status" value="1"/>
</dbReference>
<evidence type="ECO:0000259" key="11">
    <source>
        <dbReference type="SMART" id="SM01049"/>
    </source>
</evidence>
<dbReference type="PANTHER" id="PTHR32089">
    <property type="entry name" value="METHYL-ACCEPTING CHEMOTAXIS PROTEIN MCPB"/>
    <property type="match status" value="1"/>
</dbReference>
<evidence type="ECO:0000256" key="3">
    <source>
        <dbReference type="ARBA" id="ARBA00022692"/>
    </source>
</evidence>
<feature type="transmembrane region" description="Helical" evidence="8">
    <location>
        <begin position="210"/>
        <end position="233"/>
    </location>
</feature>
<keyword evidence="5 8" id="KW-0472">Membrane</keyword>
<feature type="domain" description="Methyl-accepting transducer" evidence="9">
    <location>
        <begin position="316"/>
        <end position="591"/>
    </location>
</feature>
<comment type="subcellular location">
    <subcellularLocation>
        <location evidence="1">Cell membrane</location>
        <topology evidence="1">Multi-pass membrane protein</topology>
    </subcellularLocation>
</comment>
<dbReference type="InterPro" id="IPR004089">
    <property type="entry name" value="MCPsignal_dom"/>
</dbReference>
<dbReference type="SMART" id="SM01049">
    <property type="entry name" value="Cache_2"/>
    <property type="match status" value="1"/>
</dbReference>
<dbReference type="Pfam" id="PF00672">
    <property type="entry name" value="HAMP"/>
    <property type="match status" value="1"/>
</dbReference>
<dbReference type="CDD" id="cd12912">
    <property type="entry name" value="PDC2_MCP_like"/>
    <property type="match status" value="1"/>
</dbReference>
<dbReference type="EMBL" id="JBHTJZ010000005">
    <property type="protein sequence ID" value="MFD0958455.1"/>
    <property type="molecule type" value="Genomic_DNA"/>
</dbReference>
<feature type="domain" description="HAMP" evidence="10">
    <location>
        <begin position="234"/>
        <end position="287"/>
    </location>
</feature>
<evidence type="ECO:0000256" key="6">
    <source>
        <dbReference type="ARBA" id="ARBA00023224"/>
    </source>
</evidence>
<name>A0ABW3HLU8_9BACL</name>
<dbReference type="Proteomes" id="UP001596989">
    <property type="component" value="Unassembled WGS sequence"/>
</dbReference>
<dbReference type="InterPro" id="IPR033480">
    <property type="entry name" value="sCache_2"/>
</dbReference>
<comment type="similarity">
    <text evidence="7">Belongs to the methyl-accepting chemotaxis (MCP) protein family.</text>
</comment>
<dbReference type="Gene3D" id="6.10.340.10">
    <property type="match status" value="1"/>
</dbReference>
<protein>
    <submittedName>
        <fullName evidence="12">Methyl-accepting chemotaxis protein</fullName>
    </submittedName>
</protein>
<evidence type="ECO:0000256" key="7">
    <source>
        <dbReference type="ARBA" id="ARBA00029447"/>
    </source>
</evidence>
<evidence type="ECO:0000313" key="12">
    <source>
        <dbReference type="EMBL" id="MFD0958455.1"/>
    </source>
</evidence>
<keyword evidence="4 8" id="KW-1133">Transmembrane helix</keyword>
<dbReference type="CDD" id="cd06225">
    <property type="entry name" value="HAMP"/>
    <property type="match status" value="1"/>
</dbReference>
<evidence type="ECO:0000259" key="10">
    <source>
        <dbReference type="SMART" id="SM00304"/>
    </source>
</evidence>
<keyword evidence="13" id="KW-1185">Reference proteome</keyword>
<evidence type="ECO:0000256" key="2">
    <source>
        <dbReference type="ARBA" id="ARBA00022475"/>
    </source>
</evidence>
<dbReference type="CDD" id="cd11386">
    <property type="entry name" value="MCP_signal"/>
    <property type="match status" value="1"/>
</dbReference>
<dbReference type="PRINTS" id="PR00260">
    <property type="entry name" value="CHEMTRNSDUCR"/>
</dbReference>
<dbReference type="PANTHER" id="PTHR32089:SF112">
    <property type="entry name" value="LYSOZYME-LIKE PROTEIN-RELATED"/>
    <property type="match status" value="1"/>
</dbReference>
<feature type="domain" description="Single Cache" evidence="11">
    <location>
        <begin position="45"/>
        <end position="145"/>
    </location>
</feature>
<dbReference type="InterPro" id="IPR003660">
    <property type="entry name" value="HAMP_dom"/>
</dbReference>
<feature type="transmembrane region" description="Helical" evidence="8">
    <location>
        <begin position="18"/>
        <end position="38"/>
    </location>
</feature>
<gene>
    <name evidence="12" type="ORF">ACFQ2I_03555</name>
</gene>
<dbReference type="SUPFAM" id="SSF58104">
    <property type="entry name" value="Methyl-accepting chemotaxis protein (MCP) signaling domain"/>
    <property type="match status" value="1"/>
</dbReference>
<sequence>MNNTSVKKKLRLTIRKKLLGMSLILLVVPIVSLGLVSYKVSVDETDALIESKLDLSVNMILQMIANMDKSVQAGFLTEEEAKEQVTAMMLGDLQDDGTRPINKNIDLGPNGYFFVIDEQGTLLAHPRKEKENIWNSASNGVHYIQELIKTAMEGGGVTYYQWPLPHKDGTDNEEGKEALKVSYAKLAPEWGWIVATSSYMQDYDAGQKTIFKSILTTLGICLAIGTIGILLFAQHIARPIKEITQRAEQIAQGDLRGEELHIRNRDEVGMLGQSFNQLTMSVRQLVGNLSLSSNILASSANQLSQTISSTTEAIQQTSASIANVAMGNESQAQSTEETSRAMEEMATGIGRVADASSEAYELSVQTLQEAEQGNALIQQSTGQMNEINVTMHDLESVVSQLNGQSEQITEIVGTIQEISGQTNLLALNAAIEAARSGEHGRGFAVVAGEIRKLATRTNESVEQIASLIDGVRVGIDATYLSMQKGRSEVEAGVQSISRTGEGFARIVTATETIVTQIQEASAAAEQMSAGTEEVTASIHEIEKVALQAAGEAQTVSASAEEQLAAMEEISSSAGKLRDMSQQMQAIVNQFKIG</sequence>
<keyword evidence="6" id="KW-0807">Transducer</keyword>
<keyword evidence="3 8" id="KW-0812">Transmembrane</keyword>
<dbReference type="Pfam" id="PF00015">
    <property type="entry name" value="MCPsignal"/>
    <property type="match status" value="1"/>
</dbReference>
<proteinExistence type="inferred from homology"/>